<name>A0A1M4STF2_VIBGA</name>
<dbReference type="Pfam" id="PF12060">
    <property type="entry name" value="DUF3541"/>
    <property type="match status" value="1"/>
</dbReference>
<sequence length="384" mass="43919">MLNKCGIASVLFIIFICQSIAAPNTQIGTPTANEAATFPPSYQDSADQIAEYYEQRLYTLPAFKAGHYALRMYRQTLDNKYAAGIWQDMARVASTLNHFANDVTTPEAVYLYSQQRLSSYEGRQGERSRLRFSVTKHHPEYIYLGVDLLGAMARADEYGLKHKHDQRLRQVLRRYDFSLYATDPQMIKAWAAQLANQVFWLRQLGEQDVVQAFIQAFRKTYPDEQDKALSKQQYENKIYGMTHIIIAASGYYQHSVSAADYQWIYHYFRTNIETIIARTKPDVIAEVGLSFLLAGLDKDPVVTQTRQAIQEAIPPLKQMIPSGKDDFNLAQGEHRNLLAIMLLGWQQPHATPKYDQNPAIFRDLPYGLEPKQATQDQKQKMDGG</sequence>
<gene>
    <name evidence="2" type="ORF">SAMN02745781_00153</name>
</gene>
<evidence type="ECO:0000256" key="1">
    <source>
        <dbReference type="SAM" id="SignalP"/>
    </source>
</evidence>
<dbReference type="Proteomes" id="UP000184159">
    <property type="component" value="Unassembled WGS sequence"/>
</dbReference>
<keyword evidence="1" id="KW-0732">Signal</keyword>
<evidence type="ECO:0000313" key="2">
    <source>
        <dbReference type="EMBL" id="SHE35476.1"/>
    </source>
</evidence>
<protein>
    <recommendedName>
        <fullName evidence="4">DUF3541 domain-containing protein</fullName>
    </recommendedName>
</protein>
<dbReference type="RefSeq" id="WP_083571246.1">
    <property type="nucleotide sequence ID" value="NZ_FQUH01000001.1"/>
</dbReference>
<feature type="signal peptide" evidence="1">
    <location>
        <begin position="1"/>
        <end position="21"/>
    </location>
</feature>
<evidence type="ECO:0000313" key="3">
    <source>
        <dbReference type="Proteomes" id="UP000184159"/>
    </source>
</evidence>
<evidence type="ECO:0008006" key="4">
    <source>
        <dbReference type="Google" id="ProtNLM"/>
    </source>
</evidence>
<organism evidence="2 3">
    <name type="scientific">Vibrio gazogenes DSM 21264 = NBRC 103151</name>
    <dbReference type="NCBI Taxonomy" id="1123492"/>
    <lineage>
        <taxon>Bacteria</taxon>
        <taxon>Pseudomonadati</taxon>
        <taxon>Pseudomonadota</taxon>
        <taxon>Gammaproteobacteria</taxon>
        <taxon>Vibrionales</taxon>
        <taxon>Vibrionaceae</taxon>
        <taxon>Vibrio</taxon>
    </lineage>
</organism>
<proteinExistence type="predicted"/>
<reference evidence="3" key="1">
    <citation type="submission" date="2016-11" db="EMBL/GenBank/DDBJ databases">
        <authorList>
            <person name="Varghese N."/>
            <person name="Submissions S."/>
        </authorList>
    </citation>
    <scope>NUCLEOTIDE SEQUENCE [LARGE SCALE GENOMIC DNA]</scope>
    <source>
        <strain evidence="3">DSM 21264</strain>
    </source>
</reference>
<dbReference type="AlphaFoldDB" id="A0A1M4STF2"/>
<dbReference type="InterPro" id="IPR021928">
    <property type="entry name" value="DUF3541"/>
</dbReference>
<dbReference type="EMBL" id="FQUH01000001">
    <property type="protein sequence ID" value="SHE35476.1"/>
    <property type="molecule type" value="Genomic_DNA"/>
</dbReference>
<accession>A0A1M4STF2</accession>
<keyword evidence="3" id="KW-1185">Reference proteome</keyword>
<feature type="chain" id="PRO_5012160387" description="DUF3541 domain-containing protein" evidence="1">
    <location>
        <begin position="22"/>
        <end position="384"/>
    </location>
</feature>